<dbReference type="InterPro" id="IPR016163">
    <property type="entry name" value="Ald_DH_C"/>
</dbReference>
<keyword evidence="3" id="KW-1185">Reference proteome</keyword>
<evidence type="ECO:0000256" key="1">
    <source>
        <dbReference type="SAM" id="MobiDB-lite"/>
    </source>
</evidence>
<evidence type="ECO:0000313" key="2">
    <source>
        <dbReference type="EMBL" id="VDK81546.1"/>
    </source>
</evidence>
<dbReference type="PROSITE" id="PS01223">
    <property type="entry name" value="PROA"/>
    <property type="match status" value="1"/>
</dbReference>
<protein>
    <recommendedName>
        <fullName evidence="4">Aldehyde dehydrogenase domain-containing protein</fullName>
    </recommendedName>
</protein>
<dbReference type="PANTHER" id="PTHR11063">
    <property type="entry name" value="GLUTAMATE SEMIALDEHYDE DEHYDROGENASE"/>
    <property type="match status" value="1"/>
</dbReference>
<dbReference type="OrthoDB" id="1934954at2759"/>
<reference evidence="2 3" key="1">
    <citation type="submission" date="2018-11" db="EMBL/GenBank/DDBJ databases">
        <authorList>
            <consortium name="Pathogen Informatics"/>
        </authorList>
    </citation>
    <scope>NUCLEOTIDE SEQUENCE [LARGE SCALE GENOMIC DNA]</scope>
</reference>
<feature type="region of interest" description="Disordered" evidence="1">
    <location>
        <begin position="109"/>
        <end position="128"/>
    </location>
</feature>
<proteinExistence type="predicted"/>
<dbReference type="EMBL" id="UYRV01027823">
    <property type="protein sequence ID" value="VDK81546.1"/>
    <property type="molecule type" value="Genomic_DNA"/>
</dbReference>
<dbReference type="AlphaFoldDB" id="A0A3P6T198"/>
<dbReference type="Proteomes" id="UP000271889">
    <property type="component" value="Unassembled WGS sequence"/>
</dbReference>
<dbReference type="Gene3D" id="3.40.309.10">
    <property type="entry name" value="Aldehyde Dehydrogenase, Chain A, domain 2"/>
    <property type="match status" value="1"/>
</dbReference>
<evidence type="ECO:0008006" key="4">
    <source>
        <dbReference type="Google" id="ProtNLM"/>
    </source>
</evidence>
<gene>
    <name evidence="2" type="ORF">CGOC_LOCUS7844</name>
</gene>
<name>A0A3P6T198_CYLGO</name>
<dbReference type="InterPro" id="IPR016161">
    <property type="entry name" value="Ald_DH/histidinol_DH"/>
</dbReference>
<dbReference type="GO" id="GO:0004350">
    <property type="term" value="F:glutamate-5-semialdehyde dehydrogenase activity"/>
    <property type="evidence" value="ECO:0007669"/>
    <property type="project" value="InterPro"/>
</dbReference>
<dbReference type="PANTHER" id="PTHR11063:SF8">
    <property type="entry name" value="DELTA-1-PYRROLINE-5-CARBOXYLATE SYNTHASE"/>
    <property type="match status" value="1"/>
</dbReference>
<sequence length="128" mass="13882">MAISIVRDSKCDYPSACNAAETILIHKDLINTAFFDQLCGMFKAEGVKLHAGPKMQTMLKFGPPPAESLKFEYGGLECTLEVVDNVDEAIAHIIRYGSGHTETIVTSNGKQARNNSFGSSTSARLGRE</sequence>
<evidence type="ECO:0000313" key="3">
    <source>
        <dbReference type="Proteomes" id="UP000271889"/>
    </source>
</evidence>
<dbReference type="GO" id="GO:0005739">
    <property type="term" value="C:mitochondrion"/>
    <property type="evidence" value="ECO:0007669"/>
    <property type="project" value="TreeGrafter"/>
</dbReference>
<accession>A0A3P6T198</accession>
<dbReference type="SUPFAM" id="SSF53720">
    <property type="entry name" value="ALDH-like"/>
    <property type="match status" value="1"/>
</dbReference>
<organism evidence="2 3">
    <name type="scientific">Cylicostephanus goldi</name>
    <name type="common">Nematode worm</name>
    <dbReference type="NCBI Taxonomy" id="71465"/>
    <lineage>
        <taxon>Eukaryota</taxon>
        <taxon>Metazoa</taxon>
        <taxon>Ecdysozoa</taxon>
        <taxon>Nematoda</taxon>
        <taxon>Chromadorea</taxon>
        <taxon>Rhabditida</taxon>
        <taxon>Rhabditina</taxon>
        <taxon>Rhabditomorpha</taxon>
        <taxon>Strongyloidea</taxon>
        <taxon>Strongylidae</taxon>
        <taxon>Cylicostephanus</taxon>
    </lineage>
</organism>
<dbReference type="InterPro" id="IPR020593">
    <property type="entry name" value="G-glutamylP_reductase_CS"/>
</dbReference>